<dbReference type="Gene3D" id="1.10.132.60">
    <property type="entry name" value="DNA polymerase family B, C-terminal domain"/>
    <property type="match status" value="1"/>
</dbReference>
<dbReference type="Proteomes" id="UP000046393">
    <property type="component" value="Unplaced"/>
</dbReference>
<dbReference type="PANTHER" id="PTHR45861">
    <property type="entry name" value="DNA POLYMERASE ALPHA CATALYTIC SUBUNIT"/>
    <property type="match status" value="1"/>
</dbReference>
<reference evidence="17" key="1">
    <citation type="submission" date="2016-04" db="UniProtKB">
        <authorList>
            <consortium name="WormBaseParasite"/>
        </authorList>
    </citation>
    <scope>IDENTIFICATION</scope>
</reference>
<dbReference type="InterPro" id="IPR006134">
    <property type="entry name" value="DNA-dir_DNA_pol_B_multi_dom"/>
</dbReference>
<feature type="domain" description="Zinc finger DNA-directed DNA polymerase family B alpha" evidence="15">
    <location>
        <begin position="902"/>
        <end position="1069"/>
    </location>
</feature>
<dbReference type="GO" id="GO:0005658">
    <property type="term" value="C:alpha DNA polymerase:primase complex"/>
    <property type="evidence" value="ECO:0007669"/>
    <property type="project" value="TreeGrafter"/>
</dbReference>
<dbReference type="GO" id="GO:0003887">
    <property type="term" value="F:DNA-directed DNA polymerase activity"/>
    <property type="evidence" value="ECO:0007669"/>
    <property type="project" value="UniProtKB-KW"/>
</dbReference>
<evidence type="ECO:0000256" key="4">
    <source>
        <dbReference type="ARBA" id="ARBA00022695"/>
    </source>
</evidence>
<dbReference type="GO" id="GO:0003682">
    <property type="term" value="F:chromatin binding"/>
    <property type="evidence" value="ECO:0007669"/>
    <property type="project" value="TreeGrafter"/>
</dbReference>
<dbReference type="Gene3D" id="3.30.420.10">
    <property type="entry name" value="Ribonuclease H-like superfamily/Ribonuclease H"/>
    <property type="match status" value="1"/>
</dbReference>
<dbReference type="FunFam" id="1.10.287.690:FF:000003">
    <property type="entry name" value="DNA polymerase"/>
    <property type="match status" value="1"/>
</dbReference>
<accession>A0A158R5N5</accession>
<dbReference type="GO" id="GO:0008270">
    <property type="term" value="F:zinc ion binding"/>
    <property type="evidence" value="ECO:0007669"/>
    <property type="project" value="UniProtKB-KW"/>
</dbReference>
<evidence type="ECO:0000256" key="1">
    <source>
        <dbReference type="ARBA" id="ARBA00004123"/>
    </source>
</evidence>
<proteinExistence type="inferred from homology"/>
<dbReference type="InterPro" id="IPR012337">
    <property type="entry name" value="RNaseH-like_sf"/>
</dbReference>
<dbReference type="SUPFAM" id="SSF53098">
    <property type="entry name" value="Ribonuclease H-like"/>
    <property type="match status" value="1"/>
</dbReference>
<dbReference type="Gene3D" id="2.40.50.730">
    <property type="match status" value="1"/>
</dbReference>
<keyword evidence="9 12" id="KW-0239">DNA-directed DNA polymerase</keyword>
<evidence type="ECO:0000313" key="17">
    <source>
        <dbReference type="WBParaSite" id="SMUV_0000760201-mRNA-1"/>
    </source>
</evidence>
<dbReference type="WBParaSite" id="SMUV_0000760201-mRNA-1">
    <property type="protein sequence ID" value="SMUV_0000760201-mRNA-1"/>
    <property type="gene ID" value="SMUV_0000760201"/>
</dbReference>
<organism evidence="16 17">
    <name type="scientific">Syphacia muris</name>
    <dbReference type="NCBI Taxonomy" id="451379"/>
    <lineage>
        <taxon>Eukaryota</taxon>
        <taxon>Metazoa</taxon>
        <taxon>Ecdysozoa</taxon>
        <taxon>Nematoda</taxon>
        <taxon>Chromadorea</taxon>
        <taxon>Rhabditida</taxon>
        <taxon>Spirurina</taxon>
        <taxon>Oxyuridomorpha</taxon>
        <taxon>Oxyuroidea</taxon>
        <taxon>Oxyuridae</taxon>
        <taxon>Syphacia</taxon>
    </lineage>
</organism>
<dbReference type="Gene3D" id="3.90.1600.10">
    <property type="entry name" value="Palm domain of DNA polymerase"/>
    <property type="match status" value="2"/>
</dbReference>
<dbReference type="NCBIfam" id="TIGR00592">
    <property type="entry name" value="pol2"/>
    <property type="match status" value="1"/>
</dbReference>
<dbReference type="SUPFAM" id="SSF90234">
    <property type="entry name" value="Zinc finger domain of DNA polymerase-alpha"/>
    <property type="match status" value="1"/>
</dbReference>
<evidence type="ECO:0000256" key="5">
    <source>
        <dbReference type="ARBA" id="ARBA00022705"/>
    </source>
</evidence>
<sequence>MLFKIIFYIFTLNFFRNPFKRTSISDTVQEDSITQQEDSNLLNFGYLSNIFYSDLKKPEADVEASSSKVDFLYSSEGKVAMKIYWLDAFEDPVKFPGTVYLFGRVINGGLSEGCCVIVKNIWRQIFFLPCEQHGVNTMKCRVIISIILISRKFYFFQSNFPALPTDLKGRTFSHVFNTTSTALERLLIEIGMKGPCWLEIEQLESVPKISYVKHEYVVDMERMKCIRVIECNDTPPVASILGLNIISVTNEAMENEVLPLFFIVFYFFLAFPLDLKTCLKRNKLDTVVKEASNERHLLSQFLCKLQTLDPDAYLGYDLASQFSTLVSRLEKLKMANWSCVGRLRRSIPLKKLNCTKAAFWEVTAGRFALDSRLAAMELVKLRSYDLSEMVESLLQLKRESITEVIDSGSALTKFINHSFYDAWLSLSIISRLNALPLFLKITQIVGGVLSRTLMGGRAERNEFLLLHAFYKNGYVPPNKYQRIIKKKSHPDENYSGGLVLEPKKGLYDTFILLLDFNSLYPSIIQEYNICFTTVDQSKAKDVEEGILPKEIRGLVERRREVKKLMKSEKISEQLRSQYNIRQMGLKLTANSMYGCLGFVQSRFYAKPLAALITSCGREILTHTKDLVEKLGFSVIYGDTDSIMIDTGLLDLEQVKKLGFEIKKAVNKSYKKLELDLDGVYKRLLLLKKKKYVGLAVDLTTGTVKREAKGLDIVRRDWSMLAKDVGNQVVDIILSDMDRDDRIEKIHETLTCLKEKLKDGKEDISKFEIFKQLTRSIDDYGDGKAQPHVAVAQRLNMTGKFHFHRGDIIPYIVCEDGTANSAVQRTYHRSEVLEREDLHIDLHYYLTQQVHPVVCRLCEPIEGTDPVRIAEALGLDPANYRNRIQASVDNEEEDEFSIGVELDYSACEPFVFMCPYENCGKEIVVTETVIQDELGVHFRLDSCPECSRTLLPFSSYISNQLTLSISPVYTCDDALCGFKTRRIPFKVSREGLQCSKCTYGLMKRQVESKQLYVQQRFYRSLFDLRKAITDCKLDEQNFQHVVKLYADLVATCDKYLLKNDFGIVSLSHLFVNMCSQQNAPDL</sequence>
<evidence type="ECO:0000256" key="6">
    <source>
        <dbReference type="ARBA" id="ARBA00022723"/>
    </source>
</evidence>
<dbReference type="STRING" id="451379.A0A158R5N5"/>
<evidence type="ECO:0000256" key="11">
    <source>
        <dbReference type="ARBA" id="ARBA00023242"/>
    </source>
</evidence>
<evidence type="ECO:0000256" key="8">
    <source>
        <dbReference type="ARBA" id="ARBA00022833"/>
    </source>
</evidence>
<dbReference type="Pfam" id="PF08996">
    <property type="entry name" value="zf-DNA_Pol"/>
    <property type="match status" value="1"/>
</dbReference>
<dbReference type="GO" id="GO:0003697">
    <property type="term" value="F:single-stranded DNA binding"/>
    <property type="evidence" value="ECO:0007669"/>
    <property type="project" value="TreeGrafter"/>
</dbReference>
<evidence type="ECO:0000256" key="12">
    <source>
        <dbReference type="RuleBase" id="RU000442"/>
    </source>
</evidence>
<dbReference type="GO" id="GO:0003688">
    <property type="term" value="F:DNA replication origin binding"/>
    <property type="evidence" value="ECO:0007669"/>
    <property type="project" value="TreeGrafter"/>
</dbReference>
<dbReference type="InterPro" id="IPR023211">
    <property type="entry name" value="DNA_pol_palm_dom_sf"/>
</dbReference>
<dbReference type="PRINTS" id="PR00106">
    <property type="entry name" value="DNAPOLB"/>
</dbReference>
<keyword evidence="6" id="KW-0479">Metal-binding</keyword>
<dbReference type="PANTHER" id="PTHR45861:SF1">
    <property type="entry name" value="DNA POLYMERASE ALPHA CATALYTIC SUBUNIT"/>
    <property type="match status" value="1"/>
</dbReference>
<dbReference type="InterPro" id="IPR043502">
    <property type="entry name" value="DNA/RNA_pol_sf"/>
</dbReference>
<dbReference type="Gene3D" id="1.10.3200.20">
    <property type="entry name" value="DNA Polymerase alpha, zinc finger"/>
    <property type="match status" value="1"/>
</dbReference>
<evidence type="ECO:0000256" key="2">
    <source>
        <dbReference type="ARBA" id="ARBA00005755"/>
    </source>
</evidence>
<dbReference type="GO" id="GO:0033554">
    <property type="term" value="P:cellular response to stress"/>
    <property type="evidence" value="ECO:0007669"/>
    <property type="project" value="UniProtKB-ARBA"/>
</dbReference>
<dbReference type="GO" id="GO:1902975">
    <property type="term" value="P:mitotic DNA replication initiation"/>
    <property type="evidence" value="ECO:0007669"/>
    <property type="project" value="InterPro"/>
</dbReference>
<dbReference type="InterPro" id="IPR006133">
    <property type="entry name" value="DNA-dir_DNA_pol_B_exonuc"/>
</dbReference>
<keyword evidence="7" id="KW-0863">Zinc-finger</keyword>
<comment type="similarity">
    <text evidence="2 12">Belongs to the DNA polymerase type-B family.</text>
</comment>
<dbReference type="InterPro" id="IPR006172">
    <property type="entry name" value="DNA-dir_DNA_pol_B"/>
</dbReference>
<dbReference type="InterPro" id="IPR017964">
    <property type="entry name" value="DNA-dir_DNA_pol_B_CS"/>
</dbReference>
<comment type="catalytic activity">
    <reaction evidence="12">
        <text>DNA(n) + a 2'-deoxyribonucleoside 5'-triphosphate = DNA(n+1) + diphosphate</text>
        <dbReference type="Rhea" id="RHEA:22508"/>
        <dbReference type="Rhea" id="RHEA-COMP:17339"/>
        <dbReference type="Rhea" id="RHEA-COMP:17340"/>
        <dbReference type="ChEBI" id="CHEBI:33019"/>
        <dbReference type="ChEBI" id="CHEBI:61560"/>
        <dbReference type="ChEBI" id="CHEBI:173112"/>
        <dbReference type="EC" id="2.7.7.7"/>
    </reaction>
</comment>
<keyword evidence="3 12" id="KW-0808">Transferase</keyword>
<evidence type="ECO:0000256" key="9">
    <source>
        <dbReference type="ARBA" id="ARBA00022932"/>
    </source>
</evidence>
<evidence type="ECO:0000259" key="15">
    <source>
        <dbReference type="Pfam" id="PF08996"/>
    </source>
</evidence>
<dbReference type="InterPro" id="IPR042087">
    <property type="entry name" value="DNA_pol_B_thumb"/>
</dbReference>
<keyword evidence="16" id="KW-1185">Reference proteome</keyword>
<feature type="domain" description="DNA-directed DNA polymerase family B multifunctional" evidence="13">
    <location>
        <begin position="540"/>
        <end position="860"/>
    </location>
</feature>
<evidence type="ECO:0000259" key="13">
    <source>
        <dbReference type="Pfam" id="PF00136"/>
    </source>
</evidence>
<keyword evidence="10 12" id="KW-0238">DNA-binding</keyword>
<dbReference type="CDD" id="cd05532">
    <property type="entry name" value="POLBc_alpha"/>
    <property type="match status" value="1"/>
</dbReference>
<dbReference type="SUPFAM" id="SSF56672">
    <property type="entry name" value="DNA/RNA polymerases"/>
    <property type="match status" value="1"/>
</dbReference>
<evidence type="ECO:0000313" key="16">
    <source>
        <dbReference type="Proteomes" id="UP000046393"/>
    </source>
</evidence>
<dbReference type="InterPro" id="IPR045846">
    <property type="entry name" value="POLBc_alpha"/>
</dbReference>
<dbReference type="PROSITE" id="PS00116">
    <property type="entry name" value="DNA_POLYMERASE_B"/>
    <property type="match status" value="1"/>
</dbReference>
<evidence type="ECO:0000259" key="14">
    <source>
        <dbReference type="Pfam" id="PF03104"/>
    </source>
</evidence>
<feature type="domain" description="DNA-directed DNA polymerase family B multifunctional" evidence="13">
    <location>
        <begin position="449"/>
        <end position="539"/>
    </location>
</feature>
<evidence type="ECO:0000256" key="7">
    <source>
        <dbReference type="ARBA" id="ARBA00022771"/>
    </source>
</evidence>
<evidence type="ECO:0000256" key="10">
    <source>
        <dbReference type="ARBA" id="ARBA00023125"/>
    </source>
</evidence>
<dbReference type="Pfam" id="PF03104">
    <property type="entry name" value="DNA_pol_B_exo1"/>
    <property type="match status" value="1"/>
</dbReference>
<dbReference type="AlphaFoldDB" id="A0A158R5N5"/>
<dbReference type="GO" id="GO:0006273">
    <property type="term" value="P:lagging strand elongation"/>
    <property type="evidence" value="ECO:0007669"/>
    <property type="project" value="TreeGrafter"/>
</dbReference>
<dbReference type="SMART" id="SM00486">
    <property type="entry name" value="POLBc"/>
    <property type="match status" value="1"/>
</dbReference>
<feature type="domain" description="DNA-directed DNA polymerase family B exonuclease" evidence="14">
    <location>
        <begin position="174"/>
        <end position="389"/>
    </location>
</feature>
<dbReference type="InterPro" id="IPR015088">
    <property type="entry name" value="Znf_DNA-dir_DNA_pol_B_alpha"/>
</dbReference>
<dbReference type="InterPro" id="IPR038256">
    <property type="entry name" value="Pol_alpha_znc_sf"/>
</dbReference>
<dbReference type="Pfam" id="PF00136">
    <property type="entry name" value="DNA_pol_B"/>
    <property type="match status" value="2"/>
</dbReference>
<keyword evidence="5 12" id="KW-0235">DNA replication</keyword>
<name>A0A158R5N5_9BILA</name>
<dbReference type="Gene3D" id="3.30.70.2820">
    <property type="match status" value="1"/>
</dbReference>
<dbReference type="GO" id="GO:0006272">
    <property type="term" value="P:leading strand elongation"/>
    <property type="evidence" value="ECO:0007669"/>
    <property type="project" value="TreeGrafter"/>
</dbReference>
<evidence type="ECO:0000256" key="3">
    <source>
        <dbReference type="ARBA" id="ARBA00022679"/>
    </source>
</evidence>
<keyword evidence="4 12" id="KW-0548">Nucleotidyltransferase</keyword>
<dbReference type="GO" id="GO:0000166">
    <property type="term" value="F:nucleotide binding"/>
    <property type="evidence" value="ECO:0007669"/>
    <property type="project" value="InterPro"/>
</dbReference>
<keyword evidence="8" id="KW-0862">Zinc</keyword>
<dbReference type="EC" id="2.7.7.7" evidence="12"/>
<dbReference type="InterPro" id="IPR036397">
    <property type="entry name" value="RNaseH_sf"/>
</dbReference>
<dbReference type="FunFam" id="1.10.132.60:FF:000004">
    <property type="entry name" value="DNA polymerase"/>
    <property type="match status" value="1"/>
</dbReference>
<protein>
    <recommendedName>
        <fullName evidence="12">DNA polymerase</fullName>
        <ecNumber evidence="12">2.7.7.7</ecNumber>
    </recommendedName>
</protein>
<comment type="subcellular location">
    <subcellularLocation>
        <location evidence="1">Nucleus</location>
    </subcellularLocation>
</comment>
<keyword evidence="11" id="KW-0539">Nucleus</keyword>